<evidence type="ECO:0000256" key="12">
    <source>
        <dbReference type="SAM" id="Phobius"/>
    </source>
</evidence>
<name>A0A923KT18_9BURK</name>
<evidence type="ECO:0000256" key="1">
    <source>
        <dbReference type="ARBA" id="ARBA00004651"/>
    </source>
</evidence>
<feature type="transmembrane region" description="Helical" evidence="12">
    <location>
        <begin position="412"/>
        <end position="435"/>
    </location>
</feature>
<feature type="transmembrane region" description="Helical" evidence="12">
    <location>
        <begin position="256"/>
        <end position="274"/>
    </location>
</feature>
<proteinExistence type="inferred from homology"/>
<evidence type="ECO:0000256" key="4">
    <source>
        <dbReference type="ARBA" id="ARBA00016084"/>
    </source>
</evidence>
<evidence type="ECO:0000256" key="10">
    <source>
        <dbReference type="ARBA" id="ARBA00031030"/>
    </source>
</evidence>
<feature type="transmembrane region" description="Helical" evidence="12">
    <location>
        <begin position="78"/>
        <end position="98"/>
    </location>
</feature>
<dbReference type="InterPro" id="IPR051085">
    <property type="entry name" value="MB_O-acyltransferase"/>
</dbReference>
<gene>
    <name evidence="13" type="ORF">H8K36_06925</name>
</gene>
<keyword evidence="9 11" id="KW-0472">Membrane</keyword>
<dbReference type="GO" id="GO:0016746">
    <property type="term" value="F:acyltransferase activity"/>
    <property type="evidence" value="ECO:0007669"/>
    <property type="project" value="UniProtKB-KW"/>
</dbReference>
<comment type="subcellular location">
    <subcellularLocation>
        <location evidence="1">Cell membrane</location>
        <topology evidence="1">Multi-pass membrane protein</topology>
    </subcellularLocation>
</comment>
<dbReference type="RefSeq" id="WP_186914454.1">
    <property type="nucleotide sequence ID" value="NZ_JACOFZ010000001.1"/>
</dbReference>
<dbReference type="PANTHER" id="PTHR13285">
    <property type="entry name" value="ACYLTRANSFERASE"/>
    <property type="match status" value="1"/>
</dbReference>
<evidence type="ECO:0000256" key="11">
    <source>
        <dbReference type="PIRNR" id="PIRNR016636"/>
    </source>
</evidence>
<dbReference type="InterPro" id="IPR024194">
    <property type="entry name" value="Ac/AlaTfrase_AlgI/DltB"/>
</dbReference>
<dbReference type="InterPro" id="IPR004299">
    <property type="entry name" value="MBOAT_fam"/>
</dbReference>
<feature type="transmembrane region" description="Helical" evidence="12">
    <location>
        <begin position="46"/>
        <end position="66"/>
    </location>
</feature>
<dbReference type="AlphaFoldDB" id="A0A923KT18"/>
<reference evidence="13" key="1">
    <citation type="submission" date="2020-08" db="EMBL/GenBank/DDBJ databases">
        <title>Novel species isolated from subtropical streams in China.</title>
        <authorList>
            <person name="Lu H."/>
        </authorList>
    </citation>
    <scope>NUCLEOTIDE SEQUENCE</scope>
    <source>
        <strain evidence="13">LX22W</strain>
    </source>
</reference>
<evidence type="ECO:0000256" key="3">
    <source>
        <dbReference type="ARBA" id="ARBA00010323"/>
    </source>
</evidence>
<keyword evidence="5 11" id="KW-1003">Cell membrane</keyword>
<feature type="transmembrane region" description="Helical" evidence="12">
    <location>
        <begin position="313"/>
        <end position="331"/>
    </location>
</feature>
<evidence type="ECO:0000256" key="9">
    <source>
        <dbReference type="ARBA" id="ARBA00023136"/>
    </source>
</evidence>
<dbReference type="PIRSF" id="PIRSF016636">
    <property type="entry name" value="AlgI_DltB"/>
    <property type="match status" value="1"/>
</dbReference>
<feature type="transmembrane region" description="Helical" evidence="12">
    <location>
        <begin position="12"/>
        <end position="40"/>
    </location>
</feature>
<dbReference type="Proteomes" id="UP000627446">
    <property type="component" value="Unassembled WGS sequence"/>
</dbReference>
<dbReference type="GO" id="GO:0042121">
    <property type="term" value="P:alginic acid biosynthetic process"/>
    <property type="evidence" value="ECO:0007669"/>
    <property type="project" value="UniProtKB-KW"/>
</dbReference>
<comment type="similarity">
    <text evidence="3 11">Belongs to the membrane-bound acyltransferase family.</text>
</comment>
<dbReference type="EMBL" id="JACOFZ010000001">
    <property type="protein sequence ID" value="MBC3881099.1"/>
    <property type="molecule type" value="Genomic_DNA"/>
</dbReference>
<evidence type="ECO:0000256" key="2">
    <source>
        <dbReference type="ARBA" id="ARBA00005182"/>
    </source>
</evidence>
<evidence type="ECO:0000256" key="8">
    <source>
        <dbReference type="ARBA" id="ARBA00022989"/>
    </source>
</evidence>
<accession>A0A923KT18</accession>
<dbReference type="PANTHER" id="PTHR13285:SF18">
    <property type="entry name" value="PROTEIN-CYSTEINE N-PALMITOYLTRANSFERASE RASP"/>
    <property type="match status" value="1"/>
</dbReference>
<organism evidence="13 14">
    <name type="scientific">Undibacterium nitidum</name>
    <dbReference type="NCBI Taxonomy" id="2762298"/>
    <lineage>
        <taxon>Bacteria</taxon>
        <taxon>Pseudomonadati</taxon>
        <taxon>Pseudomonadota</taxon>
        <taxon>Betaproteobacteria</taxon>
        <taxon>Burkholderiales</taxon>
        <taxon>Oxalobacteraceae</taxon>
        <taxon>Undibacterium</taxon>
    </lineage>
</organism>
<evidence type="ECO:0000256" key="7">
    <source>
        <dbReference type="ARBA" id="ARBA00022841"/>
    </source>
</evidence>
<evidence type="ECO:0000313" key="14">
    <source>
        <dbReference type="Proteomes" id="UP000627446"/>
    </source>
</evidence>
<dbReference type="GO" id="GO:0005886">
    <property type="term" value="C:plasma membrane"/>
    <property type="evidence" value="ECO:0007669"/>
    <property type="project" value="UniProtKB-SubCell"/>
</dbReference>
<comment type="pathway">
    <text evidence="2">Glycan biosynthesis; alginate biosynthesis.</text>
</comment>
<dbReference type="Pfam" id="PF03062">
    <property type="entry name" value="MBOAT"/>
    <property type="match status" value="1"/>
</dbReference>
<evidence type="ECO:0000313" key="13">
    <source>
        <dbReference type="EMBL" id="MBC3881099.1"/>
    </source>
</evidence>
<evidence type="ECO:0000256" key="6">
    <source>
        <dbReference type="ARBA" id="ARBA00022692"/>
    </source>
</evidence>
<feature type="transmembrane region" description="Helical" evidence="12">
    <location>
        <begin position="157"/>
        <end position="178"/>
    </location>
</feature>
<feature type="transmembrane region" description="Helical" evidence="12">
    <location>
        <begin position="126"/>
        <end position="145"/>
    </location>
</feature>
<dbReference type="PIRSF" id="PIRSF500217">
    <property type="entry name" value="AlgI"/>
    <property type="match status" value="1"/>
</dbReference>
<feature type="transmembrane region" description="Helical" evidence="12">
    <location>
        <begin position="456"/>
        <end position="474"/>
    </location>
</feature>
<protein>
    <recommendedName>
        <fullName evidence="4">Probable alginate O-acetylase AlgI</fullName>
    </recommendedName>
    <alternativeName>
        <fullName evidence="10">Alginate biosynthesis protein AlgI</fullName>
    </alternativeName>
</protein>
<sequence length="482" mass="54782">MVFSSVSFLFYFLPIFLVLYGVLPWRNAVLLIASLIFYSWGEPQNLPLLLICITVNYGFGLWIGHAQTRSQSALSSPHTARLPFTIAILFNLGALLYYKYSNFALSNWHSLQHWILGVETPKAGEAIALPLGISFFTFHAISYLVDVYRQKTKAERSFTALFTYIIMFPQLVAGPIVRFSTVARQLHHRRWSWWRVEVGTRFFCLGLAQKILIANTVAVVADKIFSLPKESLSSSIAWLGALCYSLQIYFDFAGYSLMAIGLGLICGFSFPRNFNLPYVARSVTEFWRRWHMSLSRWFRDYVYIPLGGNRHGLSRTLLNLFLVFFLCGLWHGANWTFVVWGMLHGSFLVLERLWLGKVLARQTRLIQHVYTLLVVTLAWVIFRADDFTQAANVIQAMFGIVDPLVKVTALSVMAYCSNTVILALVCAAIFASGASKKLNQIAQRRFAMTASVIDRAWLLCLLIFCGVSLASGAYNPFIYFRF</sequence>
<comment type="caution">
    <text evidence="13">The sequence shown here is derived from an EMBL/GenBank/DDBJ whole genome shotgun (WGS) entry which is preliminary data.</text>
</comment>
<keyword evidence="11" id="KW-0808">Transferase</keyword>
<keyword evidence="11" id="KW-0012">Acyltransferase</keyword>
<evidence type="ECO:0000256" key="5">
    <source>
        <dbReference type="ARBA" id="ARBA00022475"/>
    </source>
</evidence>
<keyword evidence="6 12" id="KW-0812">Transmembrane</keyword>
<keyword evidence="14" id="KW-1185">Reference proteome</keyword>
<keyword evidence="7" id="KW-0016">Alginate biosynthesis</keyword>
<keyword evidence="8 12" id="KW-1133">Transmembrane helix</keyword>
<dbReference type="InterPro" id="IPR028362">
    <property type="entry name" value="AlgI"/>
</dbReference>